<evidence type="ECO:0008006" key="7">
    <source>
        <dbReference type="Google" id="ProtNLM"/>
    </source>
</evidence>
<protein>
    <recommendedName>
        <fullName evidence="7">EGF-like domain-containing protein</fullName>
    </recommendedName>
</protein>
<evidence type="ECO:0000256" key="1">
    <source>
        <dbReference type="ARBA" id="ARBA00004370"/>
    </source>
</evidence>
<feature type="non-terminal residue" evidence="6">
    <location>
        <position position="221"/>
    </location>
</feature>
<evidence type="ECO:0000256" key="5">
    <source>
        <dbReference type="SAM" id="Phobius"/>
    </source>
</evidence>
<keyword evidence="5" id="KW-0812">Transmembrane</keyword>
<keyword evidence="4" id="KW-0961">Cell wall biogenesis/degradation</keyword>
<reference evidence="6" key="1">
    <citation type="journal article" date="2012" name="Fungal Biol.">
        <title>Identification of effector genes from the phytopathogenic Oomycete Plasmopara viticola through the analysis of gene expression in germinated zoospores.</title>
        <authorList>
            <person name="Mestre P."/>
            <person name="Piron M.C."/>
            <person name="Merdinoglu D."/>
        </authorList>
    </citation>
    <scope>NUCLEOTIDE SEQUENCE</scope>
    <source>
        <strain evidence="6">SC</strain>
        <tissue evidence="6">In vitro germinated zoospores</tissue>
    </source>
</reference>
<dbReference type="AlphaFoldDB" id="H6S401"/>
<dbReference type="GO" id="GO:0015926">
    <property type="term" value="F:glucosidase activity"/>
    <property type="evidence" value="ECO:0007669"/>
    <property type="project" value="TreeGrafter"/>
</dbReference>
<dbReference type="GO" id="GO:0005789">
    <property type="term" value="C:endoplasmic reticulum membrane"/>
    <property type="evidence" value="ECO:0007669"/>
    <property type="project" value="TreeGrafter"/>
</dbReference>
<comment type="subcellular location">
    <subcellularLocation>
        <location evidence="1">Membrane</location>
    </subcellularLocation>
</comment>
<organism evidence="6">
    <name type="scientific">Plasmopara viticola</name>
    <name type="common">Downy mildew of grapevine</name>
    <name type="synonym">Botrytis viticola</name>
    <dbReference type="NCBI Taxonomy" id="143451"/>
    <lineage>
        <taxon>Eukaryota</taxon>
        <taxon>Sar</taxon>
        <taxon>Stramenopiles</taxon>
        <taxon>Oomycota</taxon>
        <taxon>Peronosporomycetes</taxon>
        <taxon>Peronosporales</taxon>
        <taxon>Peronosporaceae</taxon>
        <taxon>Plasmopara</taxon>
    </lineage>
</organism>
<evidence type="ECO:0000256" key="4">
    <source>
        <dbReference type="ARBA" id="ARBA00023316"/>
    </source>
</evidence>
<dbReference type="PANTHER" id="PTHR31361:SF1">
    <property type="entry name" value="BETA-GLUCAN SYNTHESIS-ASSOCIATED PROTEIN KRE6-RELATED"/>
    <property type="match status" value="1"/>
</dbReference>
<evidence type="ECO:0000313" key="6">
    <source>
        <dbReference type="EMBL" id="CCD28131.1"/>
    </source>
</evidence>
<sequence length="221" mass="24194">NVGMPCRGNGTVDEVNRICDSFPQYLKIDYIRLYQDLGDDLDDDNYMTVGCDPATHPTKEWIDGHLDEYEDEDNKVVEVRGKAFCKTSDDCTIGGKMARSAALFTGKCVKKRCECLYNSWGGPRCTTAIASSTSSTLNVMSRSYGPPLGVSIALTVLACMLSIASVYIASVKSTKQTKMASQALESERKAAAHADLGHYSEVSHRGSVLETLSKDNRHNFV</sequence>
<dbReference type="Pfam" id="PF03935">
    <property type="entry name" value="SKN1_KRE6_Sbg1"/>
    <property type="match status" value="1"/>
</dbReference>
<proteinExistence type="evidence at transcript level"/>
<dbReference type="PANTHER" id="PTHR31361">
    <property type="entry name" value="BETA-GLUCAN SYNTHESIS-ASSOCIATED PROTEIN KRE6-RELATED"/>
    <property type="match status" value="1"/>
</dbReference>
<feature type="transmembrane region" description="Helical" evidence="5">
    <location>
        <begin position="148"/>
        <end position="169"/>
    </location>
</feature>
<keyword evidence="3" id="KW-0325">Glycoprotein</keyword>
<dbReference type="GO" id="GO:0071555">
    <property type="term" value="P:cell wall organization"/>
    <property type="evidence" value="ECO:0007669"/>
    <property type="project" value="UniProtKB-KW"/>
</dbReference>
<keyword evidence="2 5" id="KW-0472">Membrane</keyword>
<name>H6S401_PLAVT</name>
<dbReference type="EMBL" id="HE582057">
    <property type="protein sequence ID" value="CCD28131.1"/>
    <property type="molecule type" value="mRNA"/>
</dbReference>
<evidence type="ECO:0000256" key="2">
    <source>
        <dbReference type="ARBA" id="ARBA00023136"/>
    </source>
</evidence>
<dbReference type="GO" id="GO:0005886">
    <property type="term" value="C:plasma membrane"/>
    <property type="evidence" value="ECO:0007669"/>
    <property type="project" value="TreeGrafter"/>
</dbReference>
<evidence type="ECO:0000256" key="3">
    <source>
        <dbReference type="ARBA" id="ARBA00023180"/>
    </source>
</evidence>
<accession>H6S401</accession>
<dbReference type="GO" id="GO:0006078">
    <property type="term" value="P:(1-&gt;6)-beta-D-glucan biosynthetic process"/>
    <property type="evidence" value="ECO:0007669"/>
    <property type="project" value="TreeGrafter"/>
</dbReference>
<feature type="non-terminal residue" evidence="6">
    <location>
        <position position="1"/>
    </location>
</feature>
<keyword evidence="5" id="KW-1133">Transmembrane helix</keyword>
<dbReference type="InterPro" id="IPR005629">
    <property type="entry name" value="Skn1/Kre6/Sbg1"/>
</dbReference>